<dbReference type="GO" id="GO:0005524">
    <property type="term" value="F:ATP binding"/>
    <property type="evidence" value="ECO:0007669"/>
    <property type="project" value="InterPro"/>
</dbReference>
<dbReference type="GO" id="GO:0005829">
    <property type="term" value="C:cytosol"/>
    <property type="evidence" value="ECO:0007669"/>
    <property type="project" value="TreeGrafter"/>
</dbReference>
<dbReference type="Pfam" id="PF04851">
    <property type="entry name" value="ResIII"/>
    <property type="match status" value="1"/>
</dbReference>
<protein>
    <submittedName>
        <fullName evidence="2">Type I restriction enzyme R protein N terminus (HSDR_N)</fullName>
    </submittedName>
</protein>
<accession>A0A1C3XS53</accession>
<dbReference type="Gene3D" id="3.90.1570.30">
    <property type="match status" value="1"/>
</dbReference>
<dbReference type="PANTHER" id="PTHR47396:SF1">
    <property type="entry name" value="ATP-DEPENDENT HELICASE IRC3-RELATED"/>
    <property type="match status" value="1"/>
</dbReference>
<proteinExistence type="predicted"/>
<sequence>MATEADTCRKFVVPKLQSAGWDSDPHSIAEQRTITDGRVVPVGKGFIRKPPTRVDYLLRYMRDFPLAVVEAKAAYKTAADAVQQARTYAEMLGLKFAYATNGHDIIEIDYFTGKETHVTDYATPQELWARYQAGQGLGKVEVGERLLTPFNHTGGKDERYYQQIAINRTVEAILKGHERLLLTMATGTGKTFVAFQICWKLWSSRWNRTGEHRRPRILYLADRNI</sequence>
<dbReference type="GO" id="GO:0016787">
    <property type="term" value="F:hydrolase activity"/>
    <property type="evidence" value="ECO:0007669"/>
    <property type="project" value="InterPro"/>
</dbReference>
<evidence type="ECO:0000259" key="1">
    <source>
        <dbReference type="Pfam" id="PF04851"/>
    </source>
</evidence>
<dbReference type="SUPFAM" id="SSF52540">
    <property type="entry name" value="P-loop containing nucleoside triphosphate hydrolases"/>
    <property type="match status" value="1"/>
</dbReference>
<dbReference type="PANTHER" id="PTHR47396">
    <property type="entry name" value="TYPE I RESTRICTION ENZYME ECOKI R PROTEIN"/>
    <property type="match status" value="1"/>
</dbReference>
<dbReference type="EMBL" id="FMAI01000034">
    <property type="protein sequence ID" value="SCB55090.1"/>
    <property type="molecule type" value="Genomic_DNA"/>
</dbReference>
<dbReference type="InterPro" id="IPR027417">
    <property type="entry name" value="P-loop_NTPase"/>
</dbReference>
<dbReference type="AlphaFoldDB" id="A0A1C3XS53"/>
<reference evidence="3" key="1">
    <citation type="submission" date="2016-08" db="EMBL/GenBank/DDBJ databases">
        <authorList>
            <person name="Varghese N."/>
            <person name="Submissions Spin"/>
        </authorList>
    </citation>
    <scope>NUCLEOTIDE SEQUENCE [LARGE SCALE GENOMIC DNA]</scope>
    <source>
        <strain evidence="3">ERR11</strain>
    </source>
</reference>
<gene>
    <name evidence="2" type="ORF">GA0061098_103465</name>
</gene>
<dbReference type="InterPro" id="IPR050742">
    <property type="entry name" value="Helicase_Restrict-Modif_Enz"/>
</dbReference>
<dbReference type="GO" id="GO:0003677">
    <property type="term" value="F:DNA binding"/>
    <property type="evidence" value="ECO:0007669"/>
    <property type="project" value="InterPro"/>
</dbReference>
<name>A0A1C3XS53_9BRAD</name>
<dbReference type="Gene3D" id="3.40.50.300">
    <property type="entry name" value="P-loop containing nucleotide triphosphate hydrolases"/>
    <property type="match status" value="1"/>
</dbReference>
<dbReference type="Proteomes" id="UP000199184">
    <property type="component" value="Unassembled WGS sequence"/>
</dbReference>
<feature type="domain" description="Helicase/UvrB N-terminal" evidence="1">
    <location>
        <begin position="158"/>
        <end position="224"/>
    </location>
</feature>
<evidence type="ECO:0000313" key="3">
    <source>
        <dbReference type="Proteomes" id="UP000199184"/>
    </source>
</evidence>
<evidence type="ECO:0000313" key="2">
    <source>
        <dbReference type="EMBL" id="SCB55090.1"/>
    </source>
</evidence>
<organism evidence="2 3">
    <name type="scientific">Bradyrhizobium shewense</name>
    <dbReference type="NCBI Taxonomy" id="1761772"/>
    <lineage>
        <taxon>Bacteria</taxon>
        <taxon>Pseudomonadati</taxon>
        <taxon>Pseudomonadota</taxon>
        <taxon>Alphaproteobacteria</taxon>
        <taxon>Hyphomicrobiales</taxon>
        <taxon>Nitrobacteraceae</taxon>
        <taxon>Bradyrhizobium</taxon>
    </lineage>
</organism>
<dbReference type="InterPro" id="IPR006935">
    <property type="entry name" value="Helicase/UvrB_N"/>
</dbReference>
<keyword evidence="3" id="KW-1185">Reference proteome</keyword>